<keyword evidence="16" id="KW-1185">Reference proteome</keyword>
<evidence type="ECO:0000256" key="1">
    <source>
        <dbReference type="ARBA" id="ARBA00004496"/>
    </source>
</evidence>
<dbReference type="InterPro" id="IPR029028">
    <property type="entry name" value="Alpha/beta_knot_MTases"/>
</dbReference>
<evidence type="ECO:0000256" key="4">
    <source>
        <dbReference type="ARBA" id="ARBA00013673"/>
    </source>
</evidence>
<evidence type="ECO:0000256" key="12">
    <source>
        <dbReference type="PIRNR" id="PIRNR015601"/>
    </source>
</evidence>
<dbReference type="Gene3D" id="2.40.240.20">
    <property type="entry name" value="Hypothetical PUA domain-like, domain 1"/>
    <property type="match status" value="1"/>
</dbReference>
<dbReference type="GO" id="GO:0070042">
    <property type="term" value="F:rRNA (uridine-N3-)-methyltransferase activity"/>
    <property type="evidence" value="ECO:0007669"/>
    <property type="project" value="TreeGrafter"/>
</dbReference>
<evidence type="ECO:0000256" key="5">
    <source>
        <dbReference type="ARBA" id="ARBA00022490"/>
    </source>
</evidence>
<dbReference type="InterPro" id="IPR046886">
    <property type="entry name" value="RsmE_MTase_dom"/>
</dbReference>
<dbReference type="Pfam" id="PF20260">
    <property type="entry name" value="PUA_4"/>
    <property type="match status" value="1"/>
</dbReference>
<evidence type="ECO:0000256" key="11">
    <source>
        <dbReference type="ARBA" id="ARBA00047944"/>
    </source>
</evidence>
<dbReference type="Gene3D" id="3.40.1280.10">
    <property type="match status" value="1"/>
</dbReference>
<comment type="subcellular location">
    <subcellularLocation>
        <location evidence="1 12">Cytoplasm</location>
    </subcellularLocation>
</comment>
<evidence type="ECO:0000313" key="15">
    <source>
        <dbReference type="EMBL" id="KPB02531.1"/>
    </source>
</evidence>
<feature type="domain" description="Ribosomal RNA small subunit methyltransferase E PUA-like" evidence="14">
    <location>
        <begin position="24"/>
        <end position="69"/>
    </location>
</feature>
<evidence type="ECO:0000256" key="9">
    <source>
        <dbReference type="ARBA" id="ARBA00022691"/>
    </source>
</evidence>
<evidence type="ECO:0000259" key="13">
    <source>
        <dbReference type="Pfam" id="PF04452"/>
    </source>
</evidence>
<evidence type="ECO:0000256" key="6">
    <source>
        <dbReference type="ARBA" id="ARBA00022552"/>
    </source>
</evidence>
<accession>A0A0N0E8M6</accession>
<dbReference type="PIRSF" id="PIRSF015601">
    <property type="entry name" value="MTase_slr0722"/>
    <property type="match status" value="1"/>
</dbReference>
<comment type="caution">
    <text evidence="15">The sequence shown here is derived from an EMBL/GenBank/DDBJ whole genome shotgun (WGS) entry which is preliminary data.</text>
</comment>
<dbReference type="PANTHER" id="PTHR30027">
    <property type="entry name" value="RIBOSOMAL RNA SMALL SUBUNIT METHYLTRANSFERASE E"/>
    <property type="match status" value="1"/>
</dbReference>
<evidence type="ECO:0000256" key="7">
    <source>
        <dbReference type="ARBA" id="ARBA00022603"/>
    </source>
</evidence>
<dbReference type="OrthoDB" id="9815641at2"/>
<keyword evidence="5 12" id="KW-0963">Cytoplasm</keyword>
<dbReference type="EMBL" id="JXMU01000002">
    <property type="protein sequence ID" value="KPB02531.1"/>
    <property type="molecule type" value="Genomic_DNA"/>
</dbReference>
<dbReference type="GO" id="GO:0070475">
    <property type="term" value="P:rRNA base methylation"/>
    <property type="evidence" value="ECO:0007669"/>
    <property type="project" value="TreeGrafter"/>
</dbReference>
<dbReference type="EC" id="2.1.1.193" evidence="3 12"/>
<proteinExistence type="inferred from homology"/>
<dbReference type="SUPFAM" id="SSF88697">
    <property type="entry name" value="PUA domain-like"/>
    <property type="match status" value="1"/>
</dbReference>
<keyword evidence="8 12" id="KW-0808">Transferase</keyword>
<dbReference type="GO" id="GO:0005737">
    <property type="term" value="C:cytoplasm"/>
    <property type="evidence" value="ECO:0007669"/>
    <property type="project" value="UniProtKB-SubCell"/>
</dbReference>
<dbReference type="InterPro" id="IPR029026">
    <property type="entry name" value="tRNA_m1G_MTases_N"/>
</dbReference>
<dbReference type="CDD" id="cd18084">
    <property type="entry name" value="RsmE-like"/>
    <property type="match status" value="1"/>
</dbReference>
<protein>
    <recommendedName>
        <fullName evidence="4 12">Ribosomal RNA small subunit methyltransferase E</fullName>
        <ecNumber evidence="3 12">2.1.1.193</ecNumber>
    </recommendedName>
</protein>
<organism evidence="15 16">
    <name type="scientific">Ahrensia marina</name>
    <dbReference type="NCBI Taxonomy" id="1514904"/>
    <lineage>
        <taxon>Bacteria</taxon>
        <taxon>Pseudomonadati</taxon>
        <taxon>Pseudomonadota</taxon>
        <taxon>Alphaproteobacteria</taxon>
        <taxon>Hyphomicrobiales</taxon>
        <taxon>Ahrensiaceae</taxon>
        <taxon>Ahrensia</taxon>
    </lineage>
</organism>
<reference evidence="15 16" key="1">
    <citation type="submission" date="2015-01" db="EMBL/GenBank/DDBJ databases">
        <title>Ahrensia donghaiensis sp. nov., a novel dimethylsulphoniopropionate-cleavage bacterium isolated from seawater and emended descriptions of the genus Ahrensia and Ahrensia kielensis.</title>
        <authorList>
            <person name="Liu J."/>
        </authorList>
    </citation>
    <scope>NUCLEOTIDE SEQUENCE [LARGE SCALE GENOMIC DNA]</scope>
    <source>
        <strain evidence="15 16">LZD062</strain>
    </source>
</reference>
<evidence type="ECO:0000256" key="10">
    <source>
        <dbReference type="ARBA" id="ARBA00025699"/>
    </source>
</evidence>
<keyword evidence="6 12" id="KW-0698">rRNA processing</keyword>
<feature type="domain" description="Ribosomal RNA small subunit methyltransferase E methyltransferase" evidence="13">
    <location>
        <begin position="82"/>
        <end position="238"/>
    </location>
</feature>
<comment type="function">
    <text evidence="10 12">Specifically methylates the N3 position of the uracil ring of uridine 1498 (m3U1498) in 16S rRNA. Acts on the fully assembled 30S ribosomal subunit.</text>
</comment>
<dbReference type="STRING" id="1514904.SU32_01905"/>
<evidence type="ECO:0000256" key="3">
    <source>
        <dbReference type="ARBA" id="ARBA00012328"/>
    </source>
</evidence>
<dbReference type="InterPro" id="IPR046887">
    <property type="entry name" value="RsmE_PUA-like"/>
</dbReference>
<dbReference type="NCBIfam" id="NF008696">
    <property type="entry name" value="PRK11713.3-5"/>
    <property type="match status" value="1"/>
</dbReference>
<gene>
    <name evidence="15" type="ORF">SU32_01905</name>
</gene>
<dbReference type="InterPro" id="IPR015947">
    <property type="entry name" value="PUA-like_sf"/>
</dbReference>
<keyword evidence="7 12" id="KW-0489">Methyltransferase</keyword>
<comment type="similarity">
    <text evidence="2 12">Belongs to the RNA methyltransferase RsmE family.</text>
</comment>
<evidence type="ECO:0000313" key="16">
    <source>
        <dbReference type="Proteomes" id="UP000038011"/>
    </source>
</evidence>
<dbReference type="AlphaFoldDB" id="A0A0N0E8M6"/>
<dbReference type="NCBIfam" id="TIGR00046">
    <property type="entry name" value="RsmE family RNA methyltransferase"/>
    <property type="match status" value="1"/>
</dbReference>
<dbReference type="InterPro" id="IPR006700">
    <property type="entry name" value="RsmE"/>
</dbReference>
<evidence type="ECO:0000256" key="2">
    <source>
        <dbReference type="ARBA" id="ARBA00005528"/>
    </source>
</evidence>
<dbReference type="PANTHER" id="PTHR30027:SF3">
    <property type="entry name" value="16S RRNA (URACIL(1498)-N(3))-METHYLTRANSFERASE"/>
    <property type="match status" value="1"/>
</dbReference>
<sequence>MRANYKIQRLFLDVPLGHEEIVTLDKPQANYIANVLRMKSGDHVLLFNGRDGEWLCEVGVEGKRRVSLKCLSQEREQPQASDFLYCFAPLKVGRLDYMAQKAVEMGASQLQPVLTQHTQNHRLNVDKMNANALEAAEQCGILNVPQCSEPLKFNEFLDNWDDNRTLIFCDEDARTNNPVKKLQELKGRQLGVLIGPEGGFSDEERAALRAKPFVVAIPLGGRILRADTAAVAAMAVIQAVAGDW</sequence>
<evidence type="ECO:0000259" key="14">
    <source>
        <dbReference type="Pfam" id="PF20260"/>
    </source>
</evidence>
<keyword evidence="9 12" id="KW-0949">S-adenosyl-L-methionine</keyword>
<name>A0A0N0E8M6_9HYPH</name>
<dbReference type="PATRIC" id="fig|1514904.3.peg.1580"/>
<dbReference type="Pfam" id="PF04452">
    <property type="entry name" value="Methyltrans_RNA"/>
    <property type="match status" value="1"/>
</dbReference>
<evidence type="ECO:0000256" key="8">
    <source>
        <dbReference type="ARBA" id="ARBA00022679"/>
    </source>
</evidence>
<dbReference type="SUPFAM" id="SSF75217">
    <property type="entry name" value="alpha/beta knot"/>
    <property type="match status" value="1"/>
</dbReference>
<dbReference type="Proteomes" id="UP000038011">
    <property type="component" value="Unassembled WGS sequence"/>
</dbReference>
<comment type="catalytic activity">
    <reaction evidence="11 12">
        <text>uridine(1498) in 16S rRNA + S-adenosyl-L-methionine = N(3)-methyluridine(1498) in 16S rRNA + S-adenosyl-L-homocysteine + H(+)</text>
        <dbReference type="Rhea" id="RHEA:42920"/>
        <dbReference type="Rhea" id="RHEA-COMP:10283"/>
        <dbReference type="Rhea" id="RHEA-COMP:10284"/>
        <dbReference type="ChEBI" id="CHEBI:15378"/>
        <dbReference type="ChEBI" id="CHEBI:57856"/>
        <dbReference type="ChEBI" id="CHEBI:59789"/>
        <dbReference type="ChEBI" id="CHEBI:65315"/>
        <dbReference type="ChEBI" id="CHEBI:74502"/>
        <dbReference type="EC" id="2.1.1.193"/>
    </reaction>
</comment>
<dbReference type="RefSeq" id="WP_053997638.1">
    <property type="nucleotide sequence ID" value="NZ_JXMU01000002.1"/>
</dbReference>